<keyword evidence="4" id="KW-0238">DNA-binding</keyword>
<dbReference type="InterPro" id="IPR015424">
    <property type="entry name" value="PyrdxlP-dep_Trfase"/>
</dbReference>
<proteinExistence type="inferred from homology"/>
<dbReference type="SMART" id="SM00345">
    <property type="entry name" value="HTH_GNTR"/>
    <property type="match status" value="1"/>
</dbReference>
<keyword evidence="3" id="KW-0805">Transcription regulation</keyword>
<keyword evidence="7" id="KW-0032">Aminotransferase</keyword>
<dbReference type="GO" id="GO:0008483">
    <property type="term" value="F:transaminase activity"/>
    <property type="evidence" value="ECO:0007669"/>
    <property type="project" value="UniProtKB-KW"/>
</dbReference>
<dbReference type="SUPFAM" id="SSF53383">
    <property type="entry name" value="PLP-dependent transferases"/>
    <property type="match status" value="1"/>
</dbReference>
<dbReference type="Proteomes" id="UP001281656">
    <property type="component" value="Unassembled WGS sequence"/>
</dbReference>
<reference evidence="7 8" key="1">
    <citation type="submission" date="2023-04" db="EMBL/GenBank/DDBJ databases">
        <title>Clostridium tannerae sp. nov., isolated from the fecal material of an alpaca.</title>
        <authorList>
            <person name="Miller S."/>
            <person name="Hendry M."/>
            <person name="King J."/>
            <person name="Sankaranarayanan K."/>
            <person name="Lawson P.A."/>
        </authorList>
    </citation>
    <scope>NUCLEOTIDE SEQUENCE [LARGE SCALE GENOMIC DNA]</scope>
    <source>
        <strain evidence="7 8">A1-XYC3</strain>
    </source>
</reference>
<dbReference type="Pfam" id="PF00392">
    <property type="entry name" value="GntR"/>
    <property type="match status" value="1"/>
</dbReference>
<dbReference type="InterPro" id="IPR000524">
    <property type="entry name" value="Tscrpt_reg_HTH_GntR"/>
</dbReference>
<dbReference type="InterPro" id="IPR004839">
    <property type="entry name" value="Aminotransferase_I/II_large"/>
</dbReference>
<gene>
    <name evidence="7" type="ORF">P8V03_11430</name>
</gene>
<evidence type="ECO:0000256" key="1">
    <source>
        <dbReference type="ARBA" id="ARBA00005384"/>
    </source>
</evidence>
<dbReference type="Gene3D" id="3.40.640.10">
    <property type="entry name" value="Type I PLP-dependent aspartate aminotransferase-like (Major domain)"/>
    <property type="match status" value="1"/>
</dbReference>
<keyword evidence="5" id="KW-0804">Transcription</keyword>
<evidence type="ECO:0000256" key="3">
    <source>
        <dbReference type="ARBA" id="ARBA00023015"/>
    </source>
</evidence>
<dbReference type="InterPro" id="IPR036390">
    <property type="entry name" value="WH_DNA-bd_sf"/>
</dbReference>
<evidence type="ECO:0000259" key="6">
    <source>
        <dbReference type="PROSITE" id="PS50949"/>
    </source>
</evidence>
<dbReference type="Gene3D" id="1.10.10.10">
    <property type="entry name" value="Winged helix-like DNA-binding domain superfamily/Winged helix DNA-binding domain"/>
    <property type="match status" value="1"/>
</dbReference>
<sequence>MIEIMPLWDYSKNTPLYMQLYEYIKHEIEIGTIKPQTKLPSKRKLASYLGISQNTIQAAYEQLHAEGYVESKPRSGIFVTRLEDNLFCNLSTINNPSENIKLKDDFKYLIDFSSGNIDLDHFPYRMWRKLTTQCLYSDQGDLLLVGEAQGEECLRKEISKYLFQSRSVRCIPEQIIIGAGIQYLMVLLCMLLGKDYTYAIENPGYDKARNVFTDQGIDICSISIDENGICVEDLRKSSARVVYVTPSHQFPCGMIMPVSRRLELLKWCEERDGYIIEDDYDSEFRYEGKPIPSLQGLDRNGKVIYMGTFSKSLIPSIRISYLVLPPKLVEKYQQHFQRYKQTVSRLHQNTLYRFMKEGYLSSHINKMRTLYRKKRGILLSAIDKHMKDKVEAIGTNSGLHLLLKVKNGMTEEELIQSAHKMKVKVYPTSIYYNESVTNEFPMVLLGFGGLTALQIEEGIQILKKAWFTVVNY</sequence>
<dbReference type="InterPro" id="IPR015421">
    <property type="entry name" value="PyrdxlP-dep_Trfase_major"/>
</dbReference>
<dbReference type="InterPro" id="IPR036388">
    <property type="entry name" value="WH-like_DNA-bd_sf"/>
</dbReference>
<evidence type="ECO:0000313" key="8">
    <source>
        <dbReference type="Proteomes" id="UP001281656"/>
    </source>
</evidence>
<accession>A0ABU4JV04</accession>
<protein>
    <submittedName>
        <fullName evidence="7">PLP-dependent aminotransferase family protein</fullName>
    </submittedName>
</protein>
<evidence type="ECO:0000256" key="4">
    <source>
        <dbReference type="ARBA" id="ARBA00023125"/>
    </source>
</evidence>
<dbReference type="PROSITE" id="PS50949">
    <property type="entry name" value="HTH_GNTR"/>
    <property type="match status" value="1"/>
</dbReference>
<comment type="similarity">
    <text evidence="1">In the C-terminal section; belongs to the class-I pyridoxal-phosphate-dependent aminotransferase family.</text>
</comment>
<dbReference type="PANTHER" id="PTHR46577:SF1">
    <property type="entry name" value="HTH-TYPE TRANSCRIPTIONAL REGULATORY PROTEIN GABR"/>
    <property type="match status" value="1"/>
</dbReference>
<evidence type="ECO:0000256" key="5">
    <source>
        <dbReference type="ARBA" id="ARBA00023163"/>
    </source>
</evidence>
<keyword evidence="7" id="KW-0808">Transferase</keyword>
<dbReference type="Pfam" id="PF00155">
    <property type="entry name" value="Aminotran_1_2"/>
    <property type="match status" value="1"/>
</dbReference>
<keyword evidence="8" id="KW-1185">Reference proteome</keyword>
<keyword evidence="2" id="KW-0663">Pyridoxal phosphate</keyword>
<name>A0ABU4JV04_9CLOT</name>
<comment type="caution">
    <text evidence="7">The sequence shown here is derived from an EMBL/GenBank/DDBJ whole genome shotgun (WGS) entry which is preliminary data.</text>
</comment>
<organism evidence="7 8">
    <name type="scientific">Clostridium tanneri</name>
    <dbReference type="NCBI Taxonomy" id="3037988"/>
    <lineage>
        <taxon>Bacteria</taxon>
        <taxon>Bacillati</taxon>
        <taxon>Bacillota</taxon>
        <taxon>Clostridia</taxon>
        <taxon>Eubacteriales</taxon>
        <taxon>Clostridiaceae</taxon>
        <taxon>Clostridium</taxon>
    </lineage>
</organism>
<dbReference type="CDD" id="cd00609">
    <property type="entry name" value="AAT_like"/>
    <property type="match status" value="1"/>
</dbReference>
<dbReference type="CDD" id="cd07377">
    <property type="entry name" value="WHTH_GntR"/>
    <property type="match status" value="1"/>
</dbReference>
<dbReference type="SUPFAM" id="SSF46785">
    <property type="entry name" value="Winged helix' DNA-binding domain"/>
    <property type="match status" value="1"/>
</dbReference>
<feature type="domain" description="HTH gntR-type" evidence="6">
    <location>
        <begin position="14"/>
        <end position="82"/>
    </location>
</feature>
<dbReference type="InterPro" id="IPR051446">
    <property type="entry name" value="HTH_trans_reg/aminotransferase"/>
</dbReference>
<evidence type="ECO:0000313" key="7">
    <source>
        <dbReference type="EMBL" id="MDW8801758.1"/>
    </source>
</evidence>
<dbReference type="PANTHER" id="PTHR46577">
    <property type="entry name" value="HTH-TYPE TRANSCRIPTIONAL REGULATORY PROTEIN GABR"/>
    <property type="match status" value="1"/>
</dbReference>
<dbReference type="PRINTS" id="PR00035">
    <property type="entry name" value="HTHGNTR"/>
</dbReference>
<dbReference type="EMBL" id="JARUJP010000012">
    <property type="protein sequence ID" value="MDW8801758.1"/>
    <property type="molecule type" value="Genomic_DNA"/>
</dbReference>
<evidence type="ECO:0000256" key="2">
    <source>
        <dbReference type="ARBA" id="ARBA00022898"/>
    </source>
</evidence>
<dbReference type="RefSeq" id="WP_318798211.1">
    <property type="nucleotide sequence ID" value="NZ_JARUJP010000012.1"/>
</dbReference>